<sequence>MTIAKRVTTALMALAASAPAWAHMPYVEPGLFDLGPRDKVSIEASFSEDAFRPDIAMKDAPFDITAPDGKVTRLGAPLFTADRTLVEAAVPADGVYRLSSGQRLGRMGKMFRSGTEWKMAGEDGAPPAGAETAAVQSTTLADAYVLRGKPTGLGALAPRGKALELHPLIDPTAYAAGAPAQFEALFDGKPLAATNVTLWREAGLYDGRKQVAEVKTDAAGRFTVTAPDAGRYLLLVRHRAAAPSGAAAPFYSYTVTVAFEAG</sequence>
<dbReference type="RefSeq" id="WP_339588095.1">
    <property type="nucleotide sequence ID" value="NZ_JBBHJZ010000003.1"/>
</dbReference>
<dbReference type="Proteomes" id="UP001361239">
    <property type="component" value="Unassembled WGS sequence"/>
</dbReference>
<evidence type="ECO:0000313" key="3">
    <source>
        <dbReference type="Proteomes" id="UP001361239"/>
    </source>
</evidence>
<organism evidence="2 3">
    <name type="scientific">Novosphingobium anseongense</name>
    <dbReference type="NCBI Taxonomy" id="3133436"/>
    <lineage>
        <taxon>Bacteria</taxon>
        <taxon>Pseudomonadati</taxon>
        <taxon>Pseudomonadota</taxon>
        <taxon>Alphaproteobacteria</taxon>
        <taxon>Sphingomonadales</taxon>
        <taxon>Sphingomonadaceae</taxon>
        <taxon>Novosphingobium</taxon>
    </lineage>
</organism>
<reference evidence="2 3" key="1">
    <citation type="submission" date="2024-03" db="EMBL/GenBank/DDBJ databases">
        <authorList>
            <person name="Jo J.-H."/>
        </authorList>
    </citation>
    <scope>NUCLEOTIDE SEQUENCE [LARGE SCALE GENOMIC DNA]</scope>
    <source>
        <strain evidence="2 3">PS1R-30</strain>
    </source>
</reference>
<protein>
    <submittedName>
        <fullName evidence="2">DUF4198 domain-containing protein</fullName>
    </submittedName>
</protein>
<dbReference type="SUPFAM" id="SSF49478">
    <property type="entry name" value="Cna protein B-type domain"/>
    <property type="match status" value="1"/>
</dbReference>
<evidence type="ECO:0000313" key="2">
    <source>
        <dbReference type="EMBL" id="MEJ5978158.1"/>
    </source>
</evidence>
<dbReference type="EMBL" id="JBBHJZ010000003">
    <property type="protein sequence ID" value="MEJ5978158.1"/>
    <property type="molecule type" value="Genomic_DNA"/>
</dbReference>
<gene>
    <name evidence="2" type="ORF">WG901_16010</name>
</gene>
<accession>A0ABU8RYR1</accession>
<dbReference type="Pfam" id="PF10670">
    <property type="entry name" value="DUF4198"/>
    <property type="match status" value="1"/>
</dbReference>
<comment type="caution">
    <text evidence="2">The sequence shown here is derived from an EMBL/GenBank/DDBJ whole genome shotgun (WGS) entry which is preliminary data.</text>
</comment>
<name>A0ABU8RYR1_9SPHN</name>
<evidence type="ECO:0000256" key="1">
    <source>
        <dbReference type="SAM" id="SignalP"/>
    </source>
</evidence>
<feature type="signal peptide" evidence="1">
    <location>
        <begin position="1"/>
        <end position="22"/>
    </location>
</feature>
<keyword evidence="3" id="KW-1185">Reference proteome</keyword>
<dbReference type="InterPro" id="IPR019613">
    <property type="entry name" value="DUF4198"/>
</dbReference>
<feature type="chain" id="PRO_5047142289" evidence="1">
    <location>
        <begin position="23"/>
        <end position="262"/>
    </location>
</feature>
<keyword evidence="1" id="KW-0732">Signal</keyword>
<proteinExistence type="predicted"/>